<evidence type="ECO:0000313" key="1">
    <source>
        <dbReference type="EMBL" id="VDR39008.1"/>
    </source>
</evidence>
<dbReference type="PROSITE" id="PS51365">
    <property type="entry name" value="RENAL_DIPEPTIDASE_2"/>
    <property type="match status" value="1"/>
</dbReference>
<dbReference type="Pfam" id="PF01244">
    <property type="entry name" value="Peptidase_M19"/>
    <property type="match status" value="1"/>
</dbReference>
<sequence>MKSLVWDQHACLPLTVGTDVAPLLRFASSSPTYVSVNAGYRPQSFADSAALLGSFRSSIDACAGLRTVGTVDELRAAGAAGEIAVAFDLEDAAPLDGDLDNVARLADLGVRTVAPTYNSANRAGSGCLDAADAGLTRWGRDLVACLNASGVVPDGSHCGRRAGLDIAAATSGPMVYSHSCMAAVWEHPRNITDDQARACAETGGVVGITGVGIFLGPNTPTLEAMARHLEYAVELIGIEHVGVSTDHSFDSEDFLAELAANPDVFDESYTRWGPIRWMPPEDVIRLGAHLAGRGWSPSDIEAVTGGNFLRVAERSWARR</sequence>
<name>A0A3P8KG39_TSUPA</name>
<proteinExistence type="predicted"/>
<dbReference type="PANTHER" id="PTHR10443:SF12">
    <property type="entry name" value="DIPEPTIDASE"/>
    <property type="match status" value="1"/>
</dbReference>
<dbReference type="GO" id="GO:0006508">
    <property type="term" value="P:proteolysis"/>
    <property type="evidence" value="ECO:0007669"/>
    <property type="project" value="InterPro"/>
</dbReference>
<dbReference type="InterPro" id="IPR032466">
    <property type="entry name" value="Metal_Hydrolase"/>
</dbReference>
<dbReference type="OrthoDB" id="9804920at2"/>
<dbReference type="EMBL" id="LR131273">
    <property type="protein sequence ID" value="VDR39008.1"/>
    <property type="molecule type" value="Genomic_DNA"/>
</dbReference>
<dbReference type="SUPFAM" id="SSF51556">
    <property type="entry name" value="Metallo-dependent hydrolases"/>
    <property type="match status" value="1"/>
</dbReference>
<dbReference type="PANTHER" id="PTHR10443">
    <property type="entry name" value="MICROSOMAL DIPEPTIDASE"/>
    <property type="match status" value="1"/>
</dbReference>
<dbReference type="AlphaFoldDB" id="A0A3P8KG39"/>
<dbReference type="GO" id="GO:0070573">
    <property type="term" value="F:metallodipeptidase activity"/>
    <property type="evidence" value="ECO:0007669"/>
    <property type="project" value="InterPro"/>
</dbReference>
<reference evidence="1 2" key="1">
    <citation type="submission" date="2018-12" db="EMBL/GenBank/DDBJ databases">
        <authorList>
            <consortium name="Pathogen Informatics"/>
        </authorList>
    </citation>
    <scope>NUCLEOTIDE SEQUENCE [LARGE SCALE GENOMIC DNA]</scope>
    <source>
        <strain evidence="1 2">NCTC10741</strain>
    </source>
</reference>
<accession>A0A3P8KG39</accession>
<gene>
    <name evidence="1" type="ORF">NCTC10741_02141</name>
</gene>
<organism evidence="1 2">
    <name type="scientific">Tsukamurella paurometabola</name>
    <name type="common">Corynebacterium paurometabolum</name>
    <dbReference type="NCBI Taxonomy" id="2061"/>
    <lineage>
        <taxon>Bacteria</taxon>
        <taxon>Bacillati</taxon>
        <taxon>Actinomycetota</taxon>
        <taxon>Actinomycetes</taxon>
        <taxon>Mycobacteriales</taxon>
        <taxon>Tsukamurellaceae</taxon>
        <taxon>Tsukamurella</taxon>
    </lineage>
</organism>
<protein>
    <submittedName>
        <fullName evidence="1">Membrane dipeptidase (Peptidase family M19)</fullName>
    </submittedName>
</protein>
<dbReference type="InterPro" id="IPR008257">
    <property type="entry name" value="Pept_M19"/>
</dbReference>
<dbReference type="RefSeq" id="WP_126196163.1">
    <property type="nucleotide sequence ID" value="NZ_CP085954.1"/>
</dbReference>
<dbReference type="Proteomes" id="UP000271626">
    <property type="component" value="Chromosome"/>
</dbReference>
<evidence type="ECO:0000313" key="2">
    <source>
        <dbReference type="Proteomes" id="UP000271626"/>
    </source>
</evidence>
<dbReference type="Gene3D" id="3.20.20.140">
    <property type="entry name" value="Metal-dependent hydrolases"/>
    <property type="match status" value="1"/>
</dbReference>